<dbReference type="RefSeq" id="WP_392396117.1">
    <property type="nucleotide sequence ID" value="NZ_JAURTK010000022.1"/>
</dbReference>
<accession>A0AB73INF0</accession>
<evidence type="ECO:0000313" key="1">
    <source>
        <dbReference type="EMBL" id="MDP9651532.1"/>
    </source>
</evidence>
<proteinExistence type="predicted"/>
<protein>
    <recommendedName>
        <fullName evidence="3">Copper oxidase</fullName>
    </recommendedName>
</protein>
<dbReference type="Proteomes" id="UP001229486">
    <property type="component" value="Unassembled WGS sequence"/>
</dbReference>
<comment type="caution">
    <text evidence="1">The sequence shown here is derived from an EMBL/GenBank/DDBJ whole genome shotgun (WGS) entry which is preliminary data.</text>
</comment>
<name>A0AB73INF0_9BURK</name>
<gene>
    <name evidence="1" type="ORF">J2793_007007</name>
</gene>
<sequence>MSYPDDKDERSAVDLMIGFFRPRPKLVTANYTVTMEVDQIEIGELPPGEHRIQFTGWQNVKTPPHWMGGSNTLRLPLQSGDEIKVYLERHDNQWVLFHHMGIWMRR</sequence>
<dbReference type="AlphaFoldDB" id="A0AB73INF0"/>
<reference evidence="1" key="1">
    <citation type="submission" date="2023-07" db="EMBL/GenBank/DDBJ databases">
        <title>Sorghum-associated microbial communities from plants grown in Nebraska, USA.</title>
        <authorList>
            <person name="Schachtman D."/>
        </authorList>
    </citation>
    <scope>NUCLEOTIDE SEQUENCE</scope>
    <source>
        <strain evidence="1">DS1061</strain>
    </source>
</reference>
<evidence type="ECO:0008006" key="3">
    <source>
        <dbReference type="Google" id="ProtNLM"/>
    </source>
</evidence>
<organism evidence="1 2">
    <name type="scientific">Paraburkholderia caledonica</name>
    <dbReference type="NCBI Taxonomy" id="134536"/>
    <lineage>
        <taxon>Bacteria</taxon>
        <taxon>Pseudomonadati</taxon>
        <taxon>Pseudomonadota</taxon>
        <taxon>Betaproteobacteria</taxon>
        <taxon>Burkholderiales</taxon>
        <taxon>Burkholderiaceae</taxon>
        <taxon>Paraburkholderia</taxon>
    </lineage>
</organism>
<evidence type="ECO:0000313" key="2">
    <source>
        <dbReference type="Proteomes" id="UP001229486"/>
    </source>
</evidence>
<dbReference type="EMBL" id="JAURTK010000022">
    <property type="protein sequence ID" value="MDP9651532.1"/>
    <property type="molecule type" value="Genomic_DNA"/>
</dbReference>